<dbReference type="InterPro" id="IPR036631">
    <property type="entry name" value="MGMT_N_sf"/>
</dbReference>
<proteinExistence type="inferred from homology"/>
<dbReference type="FunFam" id="1.10.10.10:FF:000214">
    <property type="entry name" value="Methylated-DNA--protein-cysteine methyltransferase"/>
    <property type="match status" value="1"/>
</dbReference>
<comment type="miscellaneous">
    <text evidence="9">This enzyme catalyzes only one turnover and therefore is not strictly catalytic. According to one definition, an enzyme is a biocatalyst that acts repeatedly and over many reaction cycles.</text>
</comment>
<organism evidence="10 11">
    <name type="scientific">Bacillus mycoides</name>
    <dbReference type="NCBI Taxonomy" id="1405"/>
    <lineage>
        <taxon>Bacteria</taxon>
        <taxon>Bacillati</taxon>
        <taxon>Bacillota</taxon>
        <taxon>Bacilli</taxon>
        <taxon>Bacillales</taxon>
        <taxon>Bacillaceae</taxon>
        <taxon>Bacillus</taxon>
        <taxon>Bacillus cereus group</taxon>
    </lineage>
</organism>
<dbReference type="Pfam" id="PF02870">
    <property type="entry name" value="Methyltransf_1N"/>
    <property type="match status" value="1"/>
</dbReference>
<dbReference type="NCBIfam" id="TIGR00589">
    <property type="entry name" value="ogt"/>
    <property type="match status" value="1"/>
</dbReference>
<name>A0A0D6S5E8_BACMY</name>
<dbReference type="GO" id="GO:0032259">
    <property type="term" value="P:methylation"/>
    <property type="evidence" value="ECO:0007669"/>
    <property type="project" value="UniProtKB-KW"/>
</dbReference>
<dbReference type="InterPro" id="IPR014048">
    <property type="entry name" value="MethylDNA_cys_MeTrfase_DNA-bd"/>
</dbReference>
<keyword evidence="7 9" id="KW-0234">DNA repair</keyword>
<evidence type="ECO:0000256" key="4">
    <source>
        <dbReference type="ARBA" id="ARBA00022603"/>
    </source>
</evidence>
<dbReference type="Pfam" id="PF01035">
    <property type="entry name" value="DNA_binding_1"/>
    <property type="match status" value="1"/>
</dbReference>
<comment type="caution">
    <text evidence="10">The sequence shown here is derived from an EMBL/GenBank/DDBJ whole genome shotgun (WGS) entry which is preliminary data.</text>
</comment>
<comment type="function">
    <text evidence="9">Involved in the cellular defense against the biological effects of O6-methylguanine (O6-MeG) and O4-methylthymine (O4-MeT) in DNA. Repairs the methylated nucleobase in DNA by stoichiometrically transferring the methyl group to a cysteine residue in the enzyme. This is a suicide reaction: the enzyme is irreversibly inactivated.</text>
</comment>
<dbReference type="SUPFAM" id="SSF46767">
    <property type="entry name" value="Methylated DNA-protein cysteine methyltransferase, C-terminal domain"/>
    <property type="match status" value="1"/>
</dbReference>
<dbReference type="InterPro" id="IPR036388">
    <property type="entry name" value="WH-like_DNA-bd_sf"/>
</dbReference>
<dbReference type="AlphaFoldDB" id="A0A0D6S5E8"/>
<dbReference type="PROSITE" id="PS00374">
    <property type="entry name" value="MGMT"/>
    <property type="match status" value="1"/>
</dbReference>
<comment type="similarity">
    <text evidence="2 9">Belongs to the MGMT family.</text>
</comment>
<reference evidence="11" key="1">
    <citation type="submission" date="2016-01" db="EMBL/GenBank/DDBJ databases">
        <authorList>
            <person name="McClelland M."/>
            <person name="Jain A."/>
            <person name="Saraogi P."/>
            <person name="Mendelson R."/>
            <person name="Westerman R."/>
            <person name="SanMiguel P."/>
            <person name="Csonka L."/>
        </authorList>
    </citation>
    <scope>NUCLEOTIDE SEQUENCE [LARGE SCALE GENOMIC DNA]</scope>
    <source>
        <strain evidence="11">PE8-15</strain>
    </source>
</reference>
<dbReference type="EMBL" id="LRPH01000111">
    <property type="protein sequence ID" value="KWU53577.1"/>
    <property type="molecule type" value="Genomic_DNA"/>
</dbReference>
<comment type="catalytic activity">
    <reaction evidence="8 9">
        <text>a 6-O-methyl-2'-deoxyguanosine in DNA + L-cysteinyl-[protein] = S-methyl-L-cysteinyl-[protein] + a 2'-deoxyguanosine in DNA</text>
        <dbReference type="Rhea" id="RHEA:24000"/>
        <dbReference type="Rhea" id="RHEA-COMP:10131"/>
        <dbReference type="Rhea" id="RHEA-COMP:10132"/>
        <dbReference type="Rhea" id="RHEA-COMP:11367"/>
        <dbReference type="Rhea" id="RHEA-COMP:11368"/>
        <dbReference type="ChEBI" id="CHEBI:29950"/>
        <dbReference type="ChEBI" id="CHEBI:82612"/>
        <dbReference type="ChEBI" id="CHEBI:85445"/>
        <dbReference type="ChEBI" id="CHEBI:85448"/>
        <dbReference type="EC" id="2.1.1.63"/>
    </reaction>
</comment>
<gene>
    <name evidence="10" type="ORF">AWW70_03620</name>
</gene>
<dbReference type="PATRIC" id="fig|1405.14.peg.3195"/>
<evidence type="ECO:0000256" key="3">
    <source>
        <dbReference type="ARBA" id="ARBA00022490"/>
    </source>
</evidence>
<accession>A0A1C3T7T8</accession>
<comment type="catalytic activity">
    <reaction evidence="1 9">
        <text>a 4-O-methyl-thymidine in DNA + L-cysteinyl-[protein] = a thymidine in DNA + S-methyl-L-cysteinyl-[protein]</text>
        <dbReference type="Rhea" id="RHEA:53428"/>
        <dbReference type="Rhea" id="RHEA-COMP:10131"/>
        <dbReference type="Rhea" id="RHEA-COMP:10132"/>
        <dbReference type="Rhea" id="RHEA-COMP:13555"/>
        <dbReference type="Rhea" id="RHEA-COMP:13556"/>
        <dbReference type="ChEBI" id="CHEBI:29950"/>
        <dbReference type="ChEBI" id="CHEBI:82612"/>
        <dbReference type="ChEBI" id="CHEBI:137386"/>
        <dbReference type="ChEBI" id="CHEBI:137387"/>
        <dbReference type="EC" id="2.1.1.63"/>
    </reaction>
</comment>
<dbReference type="Gene3D" id="1.10.10.10">
    <property type="entry name" value="Winged helix-like DNA-binding domain superfamily/Winged helix DNA-binding domain"/>
    <property type="match status" value="1"/>
</dbReference>
<evidence type="ECO:0000256" key="8">
    <source>
        <dbReference type="ARBA" id="ARBA00049348"/>
    </source>
</evidence>
<sequence>MYQAYYDSELGLLEITANEEGITSVIFVEERKEEHKNELVEQCINELDEYFEGKRKEFTVPLSAEGTPFQKNVWDALYTVPYGVSASYLDIAEKVGNTKAVRAIGGANSRNPISIIVPCHRVIGKSGKLVGYAGGLWRKEWLLKHEGILNKS</sequence>
<dbReference type="GO" id="GO:0003908">
    <property type="term" value="F:methylated-DNA-[protein]-cysteine S-methyltransferase activity"/>
    <property type="evidence" value="ECO:0007669"/>
    <property type="project" value="UniProtKB-UniRule"/>
</dbReference>
<evidence type="ECO:0000313" key="10">
    <source>
        <dbReference type="EMBL" id="KWU53577.1"/>
    </source>
</evidence>
<keyword evidence="3 9" id="KW-0963">Cytoplasm</keyword>
<protein>
    <recommendedName>
        <fullName evidence="9">Methylated-DNA--protein-cysteine methyltransferase</fullName>
        <ecNumber evidence="9">2.1.1.63</ecNumber>
    </recommendedName>
    <alternativeName>
        <fullName evidence="9">6-O-methylguanine-DNA methyltransferase</fullName>
        <shortName evidence="9">MGMT</shortName>
    </alternativeName>
    <alternativeName>
        <fullName evidence="9">O-6-methylguanine-DNA-alkyltransferase</fullName>
    </alternativeName>
</protein>
<dbReference type="PANTHER" id="PTHR10815:SF5">
    <property type="entry name" value="METHYLATED-DNA--PROTEIN-CYSTEINE METHYLTRANSFERASE"/>
    <property type="match status" value="1"/>
</dbReference>
<keyword evidence="5 9" id="KW-0808">Transferase</keyword>
<evidence type="ECO:0000256" key="7">
    <source>
        <dbReference type="ARBA" id="ARBA00023204"/>
    </source>
</evidence>
<evidence type="ECO:0000256" key="2">
    <source>
        <dbReference type="ARBA" id="ARBA00008711"/>
    </source>
</evidence>
<dbReference type="InterPro" id="IPR036217">
    <property type="entry name" value="MethylDNA_cys_MeTrfase_DNAb"/>
</dbReference>
<evidence type="ECO:0000256" key="1">
    <source>
        <dbReference type="ARBA" id="ARBA00001286"/>
    </source>
</evidence>
<dbReference type="GO" id="GO:0005737">
    <property type="term" value="C:cytoplasm"/>
    <property type="evidence" value="ECO:0007669"/>
    <property type="project" value="UniProtKB-SubCell"/>
</dbReference>
<evidence type="ECO:0000313" key="11">
    <source>
        <dbReference type="Proteomes" id="UP000065797"/>
    </source>
</evidence>
<dbReference type="InterPro" id="IPR023546">
    <property type="entry name" value="MGMT"/>
</dbReference>
<evidence type="ECO:0000256" key="6">
    <source>
        <dbReference type="ARBA" id="ARBA00022763"/>
    </source>
</evidence>
<accession>A0A0D6S5E8</accession>
<dbReference type="EC" id="2.1.1.63" evidence="9"/>
<dbReference type="Gene3D" id="3.30.160.70">
    <property type="entry name" value="Methylated DNA-protein cysteine methyltransferase domain"/>
    <property type="match status" value="1"/>
</dbReference>
<dbReference type="InterPro" id="IPR001497">
    <property type="entry name" value="MethylDNA_cys_MeTrfase_AS"/>
</dbReference>
<evidence type="ECO:0000256" key="9">
    <source>
        <dbReference type="HAMAP-Rule" id="MF_00772"/>
    </source>
</evidence>
<keyword evidence="6 9" id="KW-0227">DNA damage</keyword>
<dbReference type="PANTHER" id="PTHR10815">
    <property type="entry name" value="METHYLATED-DNA--PROTEIN-CYSTEINE METHYLTRANSFERASE"/>
    <property type="match status" value="1"/>
</dbReference>
<dbReference type="SUPFAM" id="SSF53155">
    <property type="entry name" value="Methylated DNA-protein cysteine methyltransferase domain"/>
    <property type="match status" value="1"/>
</dbReference>
<dbReference type="HAMAP" id="MF_00772">
    <property type="entry name" value="OGT"/>
    <property type="match status" value="1"/>
</dbReference>
<dbReference type="Proteomes" id="UP000065797">
    <property type="component" value="Unassembled WGS sequence"/>
</dbReference>
<evidence type="ECO:0000256" key="5">
    <source>
        <dbReference type="ARBA" id="ARBA00022679"/>
    </source>
</evidence>
<dbReference type="RefSeq" id="WP_002135839.1">
    <property type="nucleotide sequence ID" value="NZ_CAKJWQ010000010.1"/>
</dbReference>
<dbReference type="CDD" id="cd06445">
    <property type="entry name" value="ATase"/>
    <property type="match status" value="1"/>
</dbReference>
<dbReference type="GO" id="GO:0006307">
    <property type="term" value="P:DNA alkylation repair"/>
    <property type="evidence" value="ECO:0007669"/>
    <property type="project" value="UniProtKB-UniRule"/>
</dbReference>
<keyword evidence="4 9" id="KW-0489">Methyltransferase</keyword>
<dbReference type="InterPro" id="IPR008332">
    <property type="entry name" value="MethylG_MeTrfase_N"/>
</dbReference>
<feature type="active site" description="Nucleophile; methyl group acceptor" evidence="9">
    <location>
        <position position="119"/>
    </location>
</feature>
<comment type="subcellular location">
    <subcellularLocation>
        <location evidence="9">Cytoplasm</location>
    </subcellularLocation>
</comment>